<organism evidence="2 3">
    <name type="scientific">Megasphaera massiliensis</name>
    <dbReference type="NCBI Taxonomy" id="1232428"/>
    <lineage>
        <taxon>Bacteria</taxon>
        <taxon>Bacillati</taxon>
        <taxon>Bacillota</taxon>
        <taxon>Negativicutes</taxon>
        <taxon>Veillonellales</taxon>
        <taxon>Veillonellaceae</taxon>
        <taxon>Megasphaera</taxon>
    </lineage>
</organism>
<evidence type="ECO:0000313" key="2">
    <source>
        <dbReference type="EMBL" id="MCQ5343146.1"/>
    </source>
</evidence>
<comment type="caution">
    <text evidence="2">The sequence shown here is derived from an EMBL/GenBank/DDBJ whole genome shotgun (WGS) entry which is preliminary data.</text>
</comment>
<feature type="signal peptide" evidence="1">
    <location>
        <begin position="1"/>
        <end position="22"/>
    </location>
</feature>
<keyword evidence="3" id="KW-1185">Reference proteome</keyword>
<dbReference type="EMBL" id="JANGEW010000017">
    <property type="protein sequence ID" value="MCQ5343146.1"/>
    <property type="molecule type" value="Genomic_DNA"/>
</dbReference>
<protein>
    <submittedName>
        <fullName evidence="2">Uncharacterized protein</fullName>
    </submittedName>
</protein>
<reference evidence="2 3" key="1">
    <citation type="submission" date="2022-06" db="EMBL/GenBank/DDBJ databases">
        <title>Isolation of gut microbiota from human fecal samples.</title>
        <authorList>
            <person name="Pamer E.G."/>
            <person name="Barat B."/>
            <person name="Waligurski E."/>
            <person name="Medina S."/>
            <person name="Paddock L."/>
            <person name="Mostad J."/>
        </authorList>
    </citation>
    <scope>NUCLEOTIDE SEQUENCE [LARGE SCALE GENOMIC DNA]</scope>
    <source>
        <strain evidence="2 3">DFI.1.1</strain>
    </source>
</reference>
<dbReference type="RefSeq" id="WP_227163192.1">
    <property type="nucleotide sequence ID" value="NZ_JAJCIO010000014.1"/>
</dbReference>
<dbReference type="Proteomes" id="UP001206692">
    <property type="component" value="Unassembled WGS sequence"/>
</dbReference>
<name>A0ABT1STF3_9FIRM</name>
<evidence type="ECO:0000313" key="3">
    <source>
        <dbReference type="Proteomes" id="UP001206692"/>
    </source>
</evidence>
<keyword evidence="1" id="KW-0732">Signal</keyword>
<feature type="chain" id="PRO_5047371727" evidence="1">
    <location>
        <begin position="23"/>
        <end position="128"/>
    </location>
</feature>
<accession>A0ABT1STF3</accession>
<sequence>MKQLWKALLICCVGCMCFFAGAGPSKAADVWVDRWASENVDLYVMDDTLTSGRDSYGPWFSVAVKRVQNGSLEKVVTWRFFKPERIWQYATSTMASGRRAGVIVPNKIFEYGMNQLGWSYSNDGMHYY</sequence>
<proteinExistence type="predicted"/>
<evidence type="ECO:0000256" key="1">
    <source>
        <dbReference type="SAM" id="SignalP"/>
    </source>
</evidence>
<gene>
    <name evidence="2" type="ORF">NE675_08965</name>
</gene>